<sequence length="91" mass="9829">MVAQKTIGEMTVVERKALLSTVAEALLTCAERAADDGDFRSEANSLSTASIIMGSLDELARVRLDAAEIVLQQAISLIESSRGRSDRRVLH</sequence>
<gene>
    <name evidence="1" type="ORF">MRS75_20955</name>
</gene>
<dbReference type="EMBL" id="JALDYZ010000015">
    <property type="protein sequence ID" value="MDI7924538.1"/>
    <property type="molecule type" value="Genomic_DNA"/>
</dbReference>
<name>A0AAE3U5J1_9HYPH</name>
<keyword evidence="2" id="KW-1185">Reference proteome</keyword>
<protein>
    <submittedName>
        <fullName evidence="1">Uncharacterized protein</fullName>
    </submittedName>
</protein>
<organism evidence="1 2">
    <name type="scientific">Ferirhizobium litorale</name>
    <dbReference type="NCBI Taxonomy" id="2927786"/>
    <lineage>
        <taxon>Bacteria</taxon>
        <taxon>Pseudomonadati</taxon>
        <taxon>Pseudomonadota</taxon>
        <taxon>Alphaproteobacteria</taxon>
        <taxon>Hyphomicrobiales</taxon>
        <taxon>Rhizobiaceae</taxon>
        <taxon>Ferirhizobium</taxon>
    </lineage>
</organism>
<dbReference type="AlphaFoldDB" id="A0AAE3U5J1"/>
<comment type="caution">
    <text evidence="1">The sequence shown here is derived from an EMBL/GenBank/DDBJ whole genome shotgun (WGS) entry which is preliminary data.</text>
</comment>
<reference evidence="1" key="1">
    <citation type="submission" date="2022-03" db="EMBL/GenBank/DDBJ databases">
        <title>Fererhizobium litorale gen. nov., sp. nov., isolated from sandy sediments of the Sea of Japan seashore.</title>
        <authorList>
            <person name="Romanenko L."/>
            <person name="Kurilenko V."/>
            <person name="Otstavnykh N."/>
            <person name="Svetashev V."/>
            <person name="Tekutyeva L."/>
            <person name="Isaeva M."/>
            <person name="Mikhailov V."/>
        </authorList>
    </citation>
    <scope>NUCLEOTIDE SEQUENCE</scope>
    <source>
        <strain evidence="1">KMM 9576</strain>
    </source>
</reference>
<dbReference type="Proteomes" id="UP001161580">
    <property type="component" value="Unassembled WGS sequence"/>
</dbReference>
<dbReference type="RefSeq" id="WP_311788316.1">
    <property type="nucleotide sequence ID" value="NZ_JALDYY010000015.1"/>
</dbReference>
<evidence type="ECO:0000313" key="2">
    <source>
        <dbReference type="Proteomes" id="UP001161580"/>
    </source>
</evidence>
<evidence type="ECO:0000313" key="1">
    <source>
        <dbReference type="EMBL" id="MDI7924538.1"/>
    </source>
</evidence>
<proteinExistence type="predicted"/>
<accession>A0AAE3U5J1</accession>